<accession>A0A1R0H4V2</accession>
<proteinExistence type="predicted"/>
<organism evidence="1 2">
    <name type="scientific">Smittium mucronatum</name>
    <dbReference type="NCBI Taxonomy" id="133383"/>
    <lineage>
        <taxon>Eukaryota</taxon>
        <taxon>Fungi</taxon>
        <taxon>Fungi incertae sedis</taxon>
        <taxon>Zoopagomycota</taxon>
        <taxon>Kickxellomycotina</taxon>
        <taxon>Harpellomycetes</taxon>
        <taxon>Harpellales</taxon>
        <taxon>Legeriomycetaceae</taxon>
        <taxon>Smittium</taxon>
    </lineage>
</organism>
<keyword evidence="2" id="KW-1185">Reference proteome</keyword>
<name>A0A1R0H4V2_9FUNG</name>
<protein>
    <submittedName>
        <fullName evidence="1">Uncharacterized protein</fullName>
    </submittedName>
</protein>
<dbReference type="AlphaFoldDB" id="A0A1R0H4V2"/>
<evidence type="ECO:0000313" key="2">
    <source>
        <dbReference type="Proteomes" id="UP000187455"/>
    </source>
</evidence>
<dbReference type="EMBL" id="LSSL01000607">
    <property type="protein sequence ID" value="OLY84131.1"/>
    <property type="molecule type" value="Genomic_DNA"/>
</dbReference>
<dbReference type="Proteomes" id="UP000187455">
    <property type="component" value="Unassembled WGS sequence"/>
</dbReference>
<evidence type="ECO:0000313" key="1">
    <source>
        <dbReference type="EMBL" id="OLY84131.1"/>
    </source>
</evidence>
<dbReference type="OrthoDB" id="10528949at2759"/>
<sequence>MVVSPQLPPSGVAVICKYFQFWSHRRKIFCLVGSLSVTIDVHVFVDDKELFFRTNSRLRIRRPWRKATDITWTFPIKLSRNFNFVFPTLINFFALSRGL</sequence>
<gene>
    <name evidence="1" type="ORF">AYI68_g1712</name>
</gene>
<reference evidence="1 2" key="1">
    <citation type="journal article" date="2016" name="Mol. Biol. Evol.">
        <title>Genome-Wide Survey of Gut Fungi (Harpellales) Reveals the First Horizontally Transferred Ubiquitin Gene from a Mosquito Host.</title>
        <authorList>
            <person name="Wang Y."/>
            <person name="White M.M."/>
            <person name="Kvist S."/>
            <person name="Moncalvo J.M."/>
        </authorList>
    </citation>
    <scope>NUCLEOTIDE SEQUENCE [LARGE SCALE GENOMIC DNA]</scope>
    <source>
        <strain evidence="1 2">ALG-7-W6</strain>
    </source>
</reference>
<comment type="caution">
    <text evidence="1">The sequence shown here is derived from an EMBL/GenBank/DDBJ whole genome shotgun (WGS) entry which is preliminary data.</text>
</comment>